<accession>A0A6A6HPV7</accession>
<dbReference type="InterPro" id="IPR005645">
    <property type="entry name" value="FSH-like_dom"/>
</dbReference>
<dbReference type="PANTHER" id="PTHR48070:SF1">
    <property type="entry name" value="SERINE HYDROLASE FSH DOMAIN-CONTAINING PROTEIN"/>
    <property type="match status" value="1"/>
</dbReference>
<name>A0A6A6HPV7_VIRVR</name>
<sequence length="246" mass="27808">MARIAKVACFHGGGSNSEVFNIQAIRLQNIVAKEIEFVYFNGPFESNPGPGVLPVFEDYGPFWSWIKNRQLSWGEDDGSGFDSVGTDGLHRAWKMMESRAPREDWVGVMGFSQGTRMAGGLLLDQQRRAARNESNGFKLRFGIMCMGGGSPLVTKEYKTTNEQAENANFELITLPTLHLHGLKDEYLGYGRRQKENYYSPDTSTLCEIEYHHAMPWNQEDLERFSGLVKKLYEDTRESSVVSASTR</sequence>
<dbReference type="AlphaFoldDB" id="A0A6A6HPV7"/>
<dbReference type="GO" id="GO:0016787">
    <property type="term" value="F:hydrolase activity"/>
    <property type="evidence" value="ECO:0007669"/>
    <property type="project" value="UniProtKB-KW"/>
</dbReference>
<dbReference type="Gene3D" id="3.40.50.1820">
    <property type="entry name" value="alpha/beta hydrolase"/>
    <property type="match status" value="1"/>
</dbReference>
<proteinExistence type="predicted"/>
<dbReference type="PANTHER" id="PTHR48070">
    <property type="entry name" value="ESTERASE OVCA2"/>
    <property type="match status" value="1"/>
</dbReference>
<organism evidence="3 4">
    <name type="scientific">Viridothelium virens</name>
    <name type="common">Speckled blister lichen</name>
    <name type="synonym">Trypethelium virens</name>
    <dbReference type="NCBI Taxonomy" id="1048519"/>
    <lineage>
        <taxon>Eukaryota</taxon>
        <taxon>Fungi</taxon>
        <taxon>Dikarya</taxon>
        <taxon>Ascomycota</taxon>
        <taxon>Pezizomycotina</taxon>
        <taxon>Dothideomycetes</taxon>
        <taxon>Dothideomycetes incertae sedis</taxon>
        <taxon>Trypetheliales</taxon>
        <taxon>Trypetheliaceae</taxon>
        <taxon>Viridothelium</taxon>
    </lineage>
</organism>
<evidence type="ECO:0000313" key="3">
    <source>
        <dbReference type="EMBL" id="KAF2240037.1"/>
    </source>
</evidence>
<dbReference type="SUPFAM" id="SSF53474">
    <property type="entry name" value="alpha/beta-Hydrolases"/>
    <property type="match status" value="1"/>
</dbReference>
<dbReference type="OrthoDB" id="414698at2759"/>
<keyword evidence="4" id="KW-1185">Reference proteome</keyword>
<dbReference type="EMBL" id="ML991771">
    <property type="protein sequence ID" value="KAF2240037.1"/>
    <property type="molecule type" value="Genomic_DNA"/>
</dbReference>
<evidence type="ECO:0000313" key="4">
    <source>
        <dbReference type="Proteomes" id="UP000800092"/>
    </source>
</evidence>
<dbReference type="InterPro" id="IPR050593">
    <property type="entry name" value="LovG"/>
</dbReference>
<evidence type="ECO:0000256" key="1">
    <source>
        <dbReference type="ARBA" id="ARBA00022801"/>
    </source>
</evidence>
<dbReference type="GO" id="GO:0005634">
    <property type="term" value="C:nucleus"/>
    <property type="evidence" value="ECO:0007669"/>
    <property type="project" value="TreeGrafter"/>
</dbReference>
<feature type="domain" description="Serine hydrolase" evidence="2">
    <location>
        <begin position="3"/>
        <end position="220"/>
    </location>
</feature>
<evidence type="ECO:0000259" key="2">
    <source>
        <dbReference type="Pfam" id="PF03959"/>
    </source>
</evidence>
<protein>
    <submittedName>
        <fullName evidence="3">Putative phospholipase/carboxylesterase</fullName>
    </submittedName>
</protein>
<dbReference type="InterPro" id="IPR029058">
    <property type="entry name" value="AB_hydrolase_fold"/>
</dbReference>
<dbReference type="GO" id="GO:0044550">
    <property type="term" value="P:secondary metabolite biosynthetic process"/>
    <property type="evidence" value="ECO:0007669"/>
    <property type="project" value="TreeGrafter"/>
</dbReference>
<reference evidence="3" key="1">
    <citation type="journal article" date="2020" name="Stud. Mycol.">
        <title>101 Dothideomycetes genomes: a test case for predicting lifestyles and emergence of pathogens.</title>
        <authorList>
            <person name="Haridas S."/>
            <person name="Albert R."/>
            <person name="Binder M."/>
            <person name="Bloem J."/>
            <person name="Labutti K."/>
            <person name="Salamov A."/>
            <person name="Andreopoulos B."/>
            <person name="Baker S."/>
            <person name="Barry K."/>
            <person name="Bills G."/>
            <person name="Bluhm B."/>
            <person name="Cannon C."/>
            <person name="Castanera R."/>
            <person name="Culley D."/>
            <person name="Daum C."/>
            <person name="Ezra D."/>
            <person name="Gonzalez J."/>
            <person name="Henrissat B."/>
            <person name="Kuo A."/>
            <person name="Liang C."/>
            <person name="Lipzen A."/>
            <person name="Lutzoni F."/>
            <person name="Magnuson J."/>
            <person name="Mondo S."/>
            <person name="Nolan M."/>
            <person name="Ohm R."/>
            <person name="Pangilinan J."/>
            <person name="Park H.-J."/>
            <person name="Ramirez L."/>
            <person name="Alfaro M."/>
            <person name="Sun H."/>
            <person name="Tritt A."/>
            <person name="Yoshinaga Y."/>
            <person name="Zwiers L.-H."/>
            <person name="Turgeon B."/>
            <person name="Goodwin S."/>
            <person name="Spatafora J."/>
            <person name="Crous P."/>
            <person name="Grigoriev I."/>
        </authorList>
    </citation>
    <scope>NUCLEOTIDE SEQUENCE</scope>
    <source>
        <strain evidence="3">Tuck. ex Michener</strain>
    </source>
</reference>
<gene>
    <name evidence="3" type="ORF">EV356DRAFT_8655</name>
</gene>
<dbReference type="GO" id="GO:0005737">
    <property type="term" value="C:cytoplasm"/>
    <property type="evidence" value="ECO:0007669"/>
    <property type="project" value="TreeGrafter"/>
</dbReference>
<dbReference type="Proteomes" id="UP000800092">
    <property type="component" value="Unassembled WGS sequence"/>
</dbReference>
<keyword evidence="1" id="KW-0378">Hydrolase</keyword>
<dbReference type="Pfam" id="PF03959">
    <property type="entry name" value="FSH1"/>
    <property type="match status" value="1"/>
</dbReference>